<evidence type="ECO:0000256" key="3">
    <source>
        <dbReference type="PROSITE-ProRule" id="PRU00076"/>
    </source>
</evidence>
<comment type="caution">
    <text evidence="3">Lacks conserved residue(s) required for the propagation of feature annotation.</text>
</comment>
<keyword evidence="2 3" id="KW-1015">Disulfide bond</keyword>
<dbReference type="Gene3D" id="2.10.25.10">
    <property type="entry name" value="Laminin"/>
    <property type="match status" value="2"/>
</dbReference>
<dbReference type="GO" id="GO:0009986">
    <property type="term" value="C:cell surface"/>
    <property type="evidence" value="ECO:0007669"/>
    <property type="project" value="TreeGrafter"/>
</dbReference>
<comment type="caution">
    <text evidence="5">The sequence shown here is derived from an EMBL/GenBank/DDBJ whole genome shotgun (WGS) entry which is preliminary data.</text>
</comment>
<organism evidence="5 6">
    <name type="scientific">Grallaria varia</name>
    <name type="common">variegated antpitta</name>
    <dbReference type="NCBI Taxonomy" id="117165"/>
    <lineage>
        <taxon>Eukaryota</taxon>
        <taxon>Metazoa</taxon>
        <taxon>Chordata</taxon>
        <taxon>Craniata</taxon>
        <taxon>Vertebrata</taxon>
        <taxon>Euteleostomi</taxon>
        <taxon>Archelosauria</taxon>
        <taxon>Archosauria</taxon>
        <taxon>Dinosauria</taxon>
        <taxon>Saurischia</taxon>
        <taxon>Theropoda</taxon>
        <taxon>Coelurosauria</taxon>
        <taxon>Aves</taxon>
        <taxon>Neognathae</taxon>
        <taxon>Neoaves</taxon>
        <taxon>Telluraves</taxon>
        <taxon>Australaves</taxon>
        <taxon>Passeriformes</taxon>
        <taxon>Formicariidae</taxon>
        <taxon>Grallaria</taxon>
    </lineage>
</organism>
<dbReference type="InterPro" id="IPR058727">
    <property type="entry name" value="Helical_Vwde"/>
</dbReference>
<gene>
    <name evidence="5" type="primary">Vwde_0</name>
    <name evidence="5" type="ORF">GRAVAR_R07924</name>
</gene>
<dbReference type="PANTHER" id="PTHR14949">
    <property type="entry name" value="EGF-LIKE-DOMAIN, MULTIPLE 7, 8"/>
    <property type="match status" value="1"/>
</dbReference>
<dbReference type="AlphaFoldDB" id="A0A7K9A464"/>
<dbReference type="Proteomes" id="UP000591535">
    <property type="component" value="Unassembled WGS sequence"/>
</dbReference>
<dbReference type="SUPFAM" id="SSF57196">
    <property type="entry name" value="EGF/Laminin"/>
    <property type="match status" value="1"/>
</dbReference>
<dbReference type="FunFam" id="2.10.25.10:FF:000499">
    <property type="entry name" value="Predicted protein"/>
    <property type="match status" value="1"/>
</dbReference>
<feature type="non-terminal residue" evidence="5">
    <location>
        <position position="519"/>
    </location>
</feature>
<keyword evidence="6" id="KW-1185">Reference proteome</keyword>
<feature type="non-terminal residue" evidence="5">
    <location>
        <position position="1"/>
    </location>
</feature>
<protein>
    <submittedName>
        <fullName evidence="5">VWDE protein</fullName>
    </submittedName>
</protein>
<dbReference type="InterPro" id="IPR000742">
    <property type="entry name" value="EGF"/>
</dbReference>
<sequence length="519" mass="57458">PMGDLRKVKRQDDYYEYSSLHPLHGPAQRDSETFAYFFPEDYFEGVRMKLPLTWPTPNGLTATKAQELCHQILTNSTIGLVCKDLLGEQLDEAIDICLLDLQLKDDVAWVRALIALLENVCERRVLGKRNGAFRVGNQPSDAREEMLAALRCPALCNHNGHCTEQGCQCFQGHSSYDRSIAKKQALEITGLENEGLCDVHASDCTRIRVFGLGFTESPHLHCEVTRLICLDGEWVSREQETTRADFLSSEAVDCQIPLLNITEAVHFVAGDEPLARWQVKITNGGFQYSNSRVLTLFDAVCQVCQFHPTGLCKLKEYTCNIDGLCYGEGESSPTSPCLLCEPDISKFTWSVNENNLPPVFQAPSSQLPTFIGENFVYQLIAVDPEGSAVLFILEAGPRDARLPPAGLLIWKVDSEETQTFEFTVSDECNAQSRYSIEAGVKPCRCLHGGTCVTNIKHPPGLGEYLCLCPNGFDGEFCQEDITDCKSNPCGSGTCVDSMESYFRQCPPGMGGNTSLFPPL</sequence>
<dbReference type="GO" id="GO:0005576">
    <property type="term" value="C:extracellular region"/>
    <property type="evidence" value="ECO:0007669"/>
    <property type="project" value="TreeGrafter"/>
</dbReference>
<reference evidence="5 6" key="1">
    <citation type="submission" date="2019-09" db="EMBL/GenBank/DDBJ databases">
        <title>Bird 10,000 Genomes (B10K) Project - Family phase.</title>
        <authorList>
            <person name="Zhang G."/>
        </authorList>
    </citation>
    <scope>NUCLEOTIDE SEQUENCE [LARGE SCALE GENOMIC DNA]</scope>
    <source>
        <strain evidence="5">B10K-DU-001-02</strain>
        <tissue evidence="5">Muscle</tissue>
    </source>
</reference>
<feature type="domain" description="EGF-like" evidence="4">
    <location>
        <begin position="439"/>
        <end position="478"/>
    </location>
</feature>
<dbReference type="InterPro" id="IPR050969">
    <property type="entry name" value="Dev_Signal_Modulators"/>
</dbReference>
<dbReference type="PROSITE" id="PS01186">
    <property type="entry name" value="EGF_2"/>
    <property type="match status" value="1"/>
</dbReference>
<evidence type="ECO:0000259" key="4">
    <source>
        <dbReference type="PROSITE" id="PS50026"/>
    </source>
</evidence>
<name>A0A7K9A464_9PASS</name>
<accession>A0A7K9A464</accession>
<evidence type="ECO:0000256" key="2">
    <source>
        <dbReference type="ARBA" id="ARBA00023157"/>
    </source>
</evidence>
<dbReference type="SMART" id="SM00181">
    <property type="entry name" value="EGF"/>
    <property type="match status" value="2"/>
</dbReference>
<proteinExistence type="predicted"/>
<dbReference type="PANTHER" id="PTHR14949:SF52">
    <property type="entry name" value="VON WILLEBRAND FACTOR D AND EGF DOMAIN-CONTAINING PROTEIN"/>
    <property type="match status" value="1"/>
</dbReference>
<dbReference type="PROSITE" id="PS00022">
    <property type="entry name" value="EGF_1"/>
    <property type="match status" value="1"/>
</dbReference>
<evidence type="ECO:0000313" key="6">
    <source>
        <dbReference type="Proteomes" id="UP000591535"/>
    </source>
</evidence>
<evidence type="ECO:0000313" key="5">
    <source>
        <dbReference type="EMBL" id="NXG21937.1"/>
    </source>
</evidence>
<dbReference type="GO" id="GO:0005102">
    <property type="term" value="F:signaling receptor binding"/>
    <property type="evidence" value="ECO:0007669"/>
    <property type="project" value="TreeGrafter"/>
</dbReference>
<dbReference type="Pfam" id="PF00008">
    <property type="entry name" value="EGF"/>
    <property type="match status" value="1"/>
</dbReference>
<dbReference type="EMBL" id="VWZG01009088">
    <property type="protein sequence ID" value="NXG21937.1"/>
    <property type="molecule type" value="Genomic_DNA"/>
</dbReference>
<dbReference type="PROSITE" id="PS50026">
    <property type="entry name" value="EGF_3"/>
    <property type="match status" value="1"/>
</dbReference>
<dbReference type="Pfam" id="PF26129">
    <property type="entry name" value="Vwde"/>
    <property type="match status" value="1"/>
</dbReference>
<keyword evidence="1" id="KW-0732">Signal</keyword>
<keyword evidence="3" id="KW-0245">EGF-like domain</keyword>
<feature type="disulfide bond" evidence="3">
    <location>
        <begin position="468"/>
        <end position="477"/>
    </location>
</feature>
<evidence type="ECO:0000256" key="1">
    <source>
        <dbReference type="ARBA" id="ARBA00022729"/>
    </source>
</evidence>